<evidence type="ECO:0000313" key="3">
    <source>
        <dbReference type="Proteomes" id="UP000616885"/>
    </source>
</evidence>
<accession>A0A8H7K8S3</accession>
<comment type="caution">
    <text evidence="2">The sequence shown here is derived from an EMBL/GenBank/DDBJ whole genome shotgun (WGS) entry which is preliminary data.</text>
</comment>
<protein>
    <recommendedName>
        <fullName evidence="4">Ig-like domain-containing protein</fullName>
    </recommendedName>
</protein>
<organism evidence="2 3">
    <name type="scientific">Bionectria ochroleuca</name>
    <name type="common">Gliocladium roseum</name>
    <dbReference type="NCBI Taxonomy" id="29856"/>
    <lineage>
        <taxon>Eukaryota</taxon>
        <taxon>Fungi</taxon>
        <taxon>Dikarya</taxon>
        <taxon>Ascomycota</taxon>
        <taxon>Pezizomycotina</taxon>
        <taxon>Sordariomycetes</taxon>
        <taxon>Hypocreomycetidae</taxon>
        <taxon>Hypocreales</taxon>
        <taxon>Bionectriaceae</taxon>
        <taxon>Clonostachys</taxon>
    </lineage>
</organism>
<name>A0A8H7K8S3_BIOOC</name>
<dbReference type="Proteomes" id="UP000616885">
    <property type="component" value="Unassembled WGS sequence"/>
</dbReference>
<gene>
    <name evidence="2" type="ORF">IM811_005763</name>
</gene>
<dbReference type="AlphaFoldDB" id="A0A8H7K8S3"/>
<feature type="chain" id="PRO_5034542415" description="Ig-like domain-containing protein" evidence="1">
    <location>
        <begin position="23"/>
        <end position="213"/>
    </location>
</feature>
<evidence type="ECO:0000256" key="1">
    <source>
        <dbReference type="SAM" id="SignalP"/>
    </source>
</evidence>
<dbReference type="EMBL" id="JADCTT010000015">
    <property type="protein sequence ID" value="KAF9744183.1"/>
    <property type="molecule type" value="Genomic_DNA"/>
</dbReference>
<keyword evidence="1" id="KW-0732">Signal</keyword>
<reference evidence="2" key="1">
    <citation type="submission" date="2020-10" db="EMBL/GenBank/DDBJ databases">
        <title>High-Quality Genome Resource of Clonostachys rosea strain S41 by Oxford Nanopore Long-Read Sequencing.</title>
        <authorList>
            <person name="Wang H."/>
        </authorList>
    </citation>
    <scope>NUCLEOTIDE SEQUENCE</scope>
    <source>
        <strain evidence="2">S41</strain>
    </source>
</reference>
<feature type="signal peptide" evidence="1">
    <location>
        <begin position="1"/>
        <end position="22"/>
    </location>
</feature>
<evidence type="ECO:0008006" key="4">
    <source>
        <dbReference type="Google" id="ProtNLM"/>
    </source>
</evidence>
<proteinExistence type="predicted"/>
<evidence type="ECO:0000313" key="2">
    <source>
        <dbReference type="EMBL" id="KAF9744183.1"/>
    </source>
</evidence>
<sequence>MRSNSFLVEITALLAAAIPADAARASSSTFVDKKATSTVFIPPASTGGGALYASILTESASTTQYLLGCEANWSAPRSCNGDFKGVTLTKGPSMVYVALAGTTYDCTLNSNNAVCATKTASSGQPSTTTITETSKWMTPVTVVDTRVKVCRMTKRKNKPSTTSCSVRAINATVAEDSGDTDESAALALHRQNTTGIAAVAVALAAYVGTILLF</sequence>